<keyword evidence="1" id="KW-0812">Transmembrane</keyword>
<evidence type="ECO:0000313" key="6">
    <source>
        <dbReference type="Proteomes" id="UP000267921"/>
    </source>
</evidence>
<dbReference type="InterPro" id="IPR006037">
    <property type="entry name" value="RCK_C"/>
</dbReference>
<feature type="domain" description="RCK C-terminal" evidence="2">
    <location>
        <begin position="141"/>
        <end position="227"/>
    </location>
</feature>
<evidence type="ECO:0000313" key="5">
    <source>
        <dbReference type="Proteomes" id="UP000198669"/>
    </source>
</evidence>
<evidence type="ECO:0000313" key="4">
    <source>
        <dbReference type="EMBL" id="SDW97285.1"/>
    </source>
</evidence>
<keyword evidence="1" id="KW-0472">Membrane</keyword>
<dbReference type="Proteomes" id="UP000198669">
    <property type="component" value="Unassembled WGS sequence"/>
</dbReference>
<dbReference type="SUPFAM" id="SSF116726">
    <property type="entry name" value="TrkA C-terminal domain-like"/>
    <property type="match status" value="1"/>
</dbReference>
<reference evidence="3 6" key="2">
    <citation type="submission" date="2018-10" db="EMBL/GenBank/DDBJ databases">
        <title>Cultivation of a novel Methanohalophilus strain from Kebrit Deep of the Red Sea and a genomic comparison of members of the genus Methanohalophilus.</title>
        <authorList>
            <person name="Guan Y."/>
            <person name="Ngugi D.K."/>
            <person name="Stingl U."/>
        </authorList>
    </citation>
    <scope>NUCLEOTIDE SEQUENCE [LARGE SCALE GENOMIC DNA]</scope>
    <source>
        <strain evidence="3 6">DSM 3094</strain>
    </source>
</reference>
<evidence type="ECO:0000313" key="3">
    <source>
        <dbReference type="EMBL" id="RNI07714.1"/>
    </source>
</evidence>
<evidence type="ECO:0000256" key="1">
    <source>
        <dbReference type="SAM" id="Phobius"/>
    </source>
</evidence>
<dbReference type="Pfam" id="PF02080">
    <property type="entry name" value="TrkA_C"/>
    <property type="match status" value="1"/>
</dbReference>
<dbReference type="Gene3D" id="3.30.70.1450">
    <property type="entry name" value="Regulator of K+ conductance, C-terminal domain"/>
    <property type="match status" value="1"/>
</dbReference>
<feature type="transmembrane region" description="Helical" evidence="1">
    <location>
        <begin position="66"/>
        <end position="91"/>
    </location>
</feature>
<accession>A0A1H2XX32</accession>
<reference evidence="4 5" key="1">
    <citation type="submission" date="2016-10" db="EMBL/GenBank/DDBJ databases">
        <authorList>
            <person name="de Groot N.N."/>
        </authorList>
    </citation>
    <scope>NUCLEOTIDE SEQUENCE [LARGE SCALE GENOMIC DNA]</scope>
    <source>
        <strain evidence="4 5">Z-7982</strain>
    </source>
</reference>
<dbReference type="PROSITE" id="PS51202">
    <property type="entry name" value="RCK_C"/>
    <property type="match status" value="1"/>
</dbReference>
<dbReference type="OrthoDB" id="27588at2157"/>
<keyword evidence="1" id="KW-1133">Transmembrane helix</keyword>
<dbReference type="GO" id="GO:0008324">
    <property type="term" value="F:monoatomic cation transmembrane transporter activity"/>
    <property type="evidence" value="ECO:0007669"/>
    <property type="project" value="InterPro"/>
</dbReference>
<organism evidence="4 5">
    <name type="scientific">Methanohalophilus halophilus</name>
    <dbReference type="NCBI Taxonomy" id="2177"/>
    <lineage>
        <taxon>Archaea</taxon>
        <taxon>Methanobacteriati</taxon>
        <taxon>Methanobacteriota</taxon>
        <taxon>Stenosarchaea group</taxon>
        <taxon>Methanomicrobia</taxon>
        <taxon>Methanosarcinales</taxon>
        <taxon>Methanosarcinaceae</taxon>
        <taxon>Methanohalophilus</taxon>
    </lineage>
</organism>
<dbReference type="GO" id="GO:0006813">
    <property type="term" value="P:potassium ion transport"/>
    <property type="evidence" value="ECO:0007669"/>
    <property type="project" value="InterPro"/>
</dbReference>
<proteinExistence type="predicted"/>
<dbReference type="RefSeq" id="WP_083433064.1">
    <property type="nucleotide sequence ID" value="NZ_CP017921.1"/>
</dbReference>
<sequence>MIAAFITVFVVIILSLFINRIATIALTLTGLSREISRFQARSALTGAGFTTTESEKMMNHPVRRRILMLLMLVGNAGIITLMASVVLVFLSPSSDTLLSYVIVITLGLLVILILTRSKKADRFLSRVITFSLTRWTDIQTSDSASLIYLGGDYQVSELEVGSEDWLAGKVLNELNLVDEGVLILGIQKPGGKYIGAPVASTRIEINDVLLLYGRGESLRSLDRRRKGLRGAVAHAEAVAQQRDVVEEQETGTSKAEYDVVE</sequence>
<protein>
    <submittedName>
        <fullName evidence="3">Potassium transporter TrkA</fullName>
    </submittedName>
    <submittedName>
        <fullName evidence="4">TrkA-C domain-containing protein</fullName>
    </submittedName>
</protein>
<dbReference type="InterPro" id="IPR036721">
    <property type="entry name" value="RCK_C_sf"/>
</dbReference>
<dbReference type="AlphaFoldDB" id="A0A1H2XX32"/>
<dbReference type="GeneID" id="30583700"/>
<dbReference type="EMBL" id="FNMU01000007">
    <property type="protein sequence ID" value="SDW97285.1"/>
    <property type="molecule type" value="Genomic_DNA"/>
</dbReference>
<evidence type="ECO:0000259" key="2">
    <source>
        <dbReference type="PROSITE" id="PS51202"/>
    </source>
</evidence>
<dbReference type="EMBL" id="RJJG01000007">
    <property type="protein sequence ID" value="RNI07714.1"/>
    <property type="molecule type" value="Genomic_DNA"/>
</dbReference>
<dbReference type="Proteomes" id="UP000267921">
    <property type="component" value="Unassembled WGS sequence"/>
</dbReference>
<name>A0A1H2XX32_9EURY</name>
<feature type="transmembrane region" description="Helical" evidence="1">
    <location>
        <begin position="97"/>
        <end position="115"/>
    </location>
</feature>
<gene>
    <name evidence="3" type="ORF">EFE40_09200</name>
    <name evidence="4" type="ORF">SAMN04515625_1981</name>
</gene>
<feature type="transmembrane region" description="Helical" evidence="1">
    <location>
        <begin position="6"/>
        <end position="31"/>
    </location>
</feature>